<dbReference type="InterPro" id="IPR003423">
    <property type="entry name" value="OMP_efflux"/>
</dbReference>
<evidence type="ECO:0000256" key="8">
    <source>
        <dbReference type="ARBA" id="ARBA00023288"/>
    </source>
</evidence>
<comment type="caution">
    <text evidence="10">The sequence shown here is derived from an EMBL/GenBank/DDBJ whole genome shotgun (WGS) entry which is preliminary data.</text>
</comment>
<evidence type="ECO:0000256" key="1">
    <source>
        <dbReference type="ARBA" id="ARBA00004370"/>
    </source>
</evidence>
<keyword evidence="3 9" id="KW-1134">Transmembrane beta strand</keyword>
<dbReference type="Proteomes" id="UP000230463">
    <property type="component" value="Unassembled WGS sequence"/>
</dbReference>
<feature type="signal peptide" evidence="9">
    <location>
        <begin position="1"/>
        <end position="29"/>
    </location>
</feature>
<comment type="subcellular location">
    <subcellularLocation>
        <location evidence="9">Cell membrane</location>
        <topology evidence="9">Lipid-anchor</topology>
    </subcellularLocation>
    <subcellularLocation>
        <location evidence="1">Membrane</location>
    </subcellularLocation>
</comment>
<evidence type="ECO:0000256" key="3">
    <source>
        <dbReference type="ARBA" id="ARBA00022452"/>
    </source>
</evidence>
<dbReference type="AlphaFoldDB" id="A0A855FMW5"/>
<dbReference type="PANTHER" id="PTHR30203">
    <property type="entry name" value="OUTER MEMBRANE CATION EFFLUX PROTEIN"/>
    <property type="match status" value="1"/>
</dbReference>
<evidence type="ECO:0000313" key="11">
    <source>
        <dbReference type="Proteomes" id="UP000230463"/>
    </source>
</evidence>
<dbReference type="PROSITE" id="PS51257">
    <property type="entry name" value="PROKAR_LIPOPROTEIN"/>
    <property type="match status" value="1"/>
</dbReference>
<gene>
    <name evidence="10" type="ORF">BHC57_03850</name>
</gene>
<dbReference type="NCBIfam" id="TIGR01845">
    <property type="entry name" value="outer_NodT"/>
    <property type="match status" value="1"/>
</dbReference>
<keyword evidence="6 9" id="KW-0472">Membrane</keyword>
<accession>A0A855FMW5</accession>
<evidence type="ECO:0000313" key="10">
    <source>
        <dbReference type="EMBL" id="PIT60598.1"/>
    </source>
</evidence>
<keyword evidence="7 9" id="KW-0564">Palmitate</keyword>
<name>A0A855FMW5_9NEIS</name>
<evidence type="ECO:0000256" key="4">
    <source>
        <dbReference type="ARBA" id="ARBA00022692"/>
    </source>
</evidence>
<organism evidence="10 11">
    <name type="scientific">Snodgrassella alvi</name>
    <dbReference type="NCBI Taxonomy" id="1196083"/>
    <lineage>
        <taxon>Bacteria</taxon>
        <taxon>Pseudomonadati</taxon>
        <taxon>Pseudomonadota</taxon>
        <taxon>Betaproteobacteria</taxon>
        <taxon>Neisseriales</taxon>
        <taxon>Neisseriaceae</taxon>
        <taxon>Snodgrassella</taxon>
    </lineage>
</organism>
<proteinExistence type="inferred from homology"/>
<keyword evidence="8 9" id="KW-0449">Lipoprotein</keyword>
<evidence type="ECO:0000256" key="5">
    <source>
        <dbReference type="ARBA" id="ARBA00022729"/>
    </source>
</evidence>
<dbReference type="RefSeq" id="WP_100099773.1">
    <property type="nucleotide sequence ID" value="NZ_MDUZ01000057.1"/>
</dbReference>
<comment type="similarity">
    <text evidence="2 9">Belongs to the outer membrane factor (OMF) (TC 1.B.17) family.</text>
</comment>
<dbReference type="Pfam" id="PF02321">
    <property type="entry name" value="OEP"/>
    <property type="match status" value="2"/>
</dbReference>
<reference evidence="10 11" key="1">
    <citation type="journal article" date="2017" name="MBio">
        <title>Type VI secretion-mediated competition in the bee gut microbiome.</title>
        <authorList>
            <person name="Steele M.I."/>
            <person name="Kwong W.K."/>
            <person name="Powell J.E."/>
            <person name="Whiteley M."/>
            <person name="Moran N.A."/>
        </authorList>
    </citation>
    <scope>NUCLEOTIDE SEQUENCE [LARGE SCALE GENOMIC DNA]</scope>
    <source>
        <strain evidence="10 11">HK3</strain>
    </source>
</reference>
<feature type="chain" id="PRO_5033099647" evidence="9">
    <location>
        <begin position="30"/>
        <end position="482"/>
    </location>
</feature>
<keyword evidence="5 9" id="KW-0732">Signal</keyword>
<dbReference type="GO" id="GO:0005886">
    <property type="term" value="C:plasma membrane"/>
    <property type="evidence" value="ECO:0007669"/>
    <property type="project" value="UniProtKB-SubCell"/>
</dbReference>
<dbReference type="Gene3D" id="2.20.200.10">
    <property type="entry name" value="Outer membrane efflux proteins (OEP)"/>
    <property type="match status" value="1"/>
</dbReference>
<dbReference type="PANTHER" id="PTHR30203:SF20">
    <property type="entry name" value="MULTIDRUG RESISTANCE OUTER MEMBRANE PROTEIN MDTP-RELATED"/>
    <property type="match status" value="1"/>
</dbReference>
<sequence>MKLTVSAPRFRFCQLSLVSSVALLLSACANFGQQPDLQMPQDATQLQLPAGQSVQTKQSWWLDLNQPLLNKFMDTGLANAPDLRIAAARIAEAEAQWRGARGEAGIQVGVQANGVAAYLNPKPDSSRAGDDPNHVFSNEMAAVAVNYSFDFWGKQRNLIKAALGSRLAAAYQQEQARLVLSQGIVAQYTQWQLLQEQANILQQRIGVNQQLQKLVANRIGAGLQPASDEYAFTQKVLSLQSALRQTQADIERARHSMAALIGLSPNQMPAMTPLPLGKVPEVEVDGLRADILGQRPDIAAQRALLQSNYFGIKVAEAAFYPNIEIKGLAGLAHVDAFDLVHSSSRMLGIVPAISLPIFTSGSLQAALSGKRSAYNEQVAQYDKTVLTALQQAADAISDYQHSTAALPLQQQAFLISQRNAISSSKRHAAGLDNAITKLQREDTALSVRADLVKTAAWQQQSWNSLHAALGGGFQLSDTQATR</sequence>
<evidence type="ECO:0000256" key="6">
    <source>
        <dbReference type="ARBA" id="ARBA00023136"/>
    </source>
</evidence>
<dbReference type="EMBL" id="MEIU01000042">
    <property type="protein sequence ID" value="PIT60598.1"/>
    <property type="molecule type" value="Genomic_DNA"/>
</dbReference>
<dbReference type="GO" id="GO:0015562">
    <property type="term" value="F:efflux transmembrane transporter activity"/>
    <property type="evidence" value="ECO:0007669"/>
    <property type="project" value="InterPro"/>
</dbReference>
<dbReference type="Gene3D" id="1.20.1600.10">
    <property type="entry name" value="Outer membrane efflux proteins (OEP)"/>
    <property type="match status" value="1"/>
</dbReference>
<dbReference type="OrthoDB" id="9770517at2"/>
<keyword evidence="4 9" id="KW-0812">Transmembrane</keyword>
<evidence type="ECO:0000256" key="2">
    <source>
        <dbReference type="ARBA" id="ARBA00007613"/>
    </source>
</evidence>
<protein>
    <submittedName>
        <fullName evidence="10">Uncharacterized protein</fullName>
    </submittedName>
</protein>
<evidence type="ECO:0000256" key="7">
    <source>
        <dbReference type="ARBA" id="ARBA00023139"/>
    </source>
</evidence>
<dbReference type="SUPFAM" id="SSF56954">
    <property type="entry name" value="Outer membrane efflux proteins (OEP)"/>
    <property type="match status" value="1"/>
</dbReference>
<dbReference type="InterPro" id="IPR010131">
    <property type="entry name" value="MdtP/NodT-like"/>
</dbReference>
<evidence type="ECO:0000256" key="9">
    <source>
        <dbReference type="RuleBase" id="RU362097"/>
    </source>
</evidence>